<keyword evidence="4" id="KW-1185">Reference proteome</keyword>
<feature type="compositionally biased region" description="Low complexity" evidence="1">
    <location>
        <begin position="472"/>
        <end position="504"/>
    </location>
</feature>
<dbReference type="GO" id="GO:0019867">
    <property type="term" value="C:outer membrane"/>
    <property type="evidence" value="ECO:0007669"/>
    <property type="project" value="InterPro"/>
</dbReference>
<dbReference type="Proteomes" id="UP000230282">
    <property type="component" value="Unassembled WGS sequence"/>
</dbReference>
<feature type="region of interest" description="Disordered" evidence="1">
    <location>
        <begin position="465"/>
        <end position="528"/>
    </location>
</feature>
<feature type="domain" description="Trimeric autotransporter adhesin YadA-like stalk" evidence="2">
    <location>
        <begin position="4"/>
        <end position="35"/>
    </location>
</feature>
<dbReference type="InterPro" id="IPR008160">
    <property type="entry name" value="Collagen"/>
</dbReference>
<evidence type="ECO:0000259" key="2">
    <source>
        <dbReference type="Pfam" id="PF05662"/>
    </source>
</evidence>
<sequence>MISVNSTDAINGSQLYATNQVLNNVANSIKNALGGTTTLDGATGNIQDFSQPVNTTGLANSANYTAPATAATNVTEALTQLNNYVNAGWIVGNNDAAKVARISPNEQVNFVNGKGTLAKISEAGAGANVTFDIDTGSLTQNANGSVSSANSTTNGNIATVGDVAKAINQSGWNIYEKDAMDGNRKSTVKPSDNVVFAAGENTNVSVKNVGNVTTVTYSTDLSNSPFEYATKDKETLVKVGDNYYTKDQFDENGKLKDDATPYSGEVVIKPKDSDPQTVTNIKNGNVVAGSSDAVTGDQLYNYVNVNGKPATNSKGKVNFVDGTNTKVSVDESGNIAYNVANTTLSVTGGKLANPSAADSAKFVTAGDLVTAINQSGWWLTTESGKGTANNSSEELIKPGYKVKFIAGENVIIDQNGNDITISTKAGLDGENGKDGVTIKSIVTDKNGNTTITFTDGQSFVVEKGAQGEKGDTGAAGAKGDTGATGAKGDTGATGAKGDTGADGKSITITKEEKDTDGNTVVTFSDGST</sequence>
<dbReference type="InterPro" id="IPR008635">
    <property type="entry name" value="Coiled_stalk_dom"/>
</dbReference>
<proteinExistence type="predicted"/>
<organism evidence="3 4">
    <name type="scientific">Caviibacterium pharyngocola</name>
    <dbReference type="NCBI Taxonomy" id="28159"/>
    <lineage>
        <taxon>Bacteria</taxon>
        <taxon>Pseudomonadati</taxon>
        <taxon>Pseudomonadota</taxon>
        <taxon>Gammaproteobacteria</taxon>
        <taxon>Pasteurellales</taxon>
        <taxon>Pasteurellaceae</taxon>
        <taxon>Caviibacterium</taxon>
    </lineage>
</organism>
<comment type="caution">
    <text evidence="3">The sequence shown here is derived from an EMBL/GenBank/DDBJ whole genome shotgun (WGS) entry which is preliminary data.</text>
</comment>
<name>A0A2M8RW83_9PAST</name>
<evidence type="ECO:0000313" key="3">
    <source>
        <dbReference type="EMBL" id="PJG83144.1"/>
    </source>
</evidence>
<gene>
    <name evidence="3" type="ORF">CVP04_07280</name>
</gene>
<feature type="non-terminal residue" evidence="3">
    <location>
        <position position="528"/>
    </location>
</feature>
<feature type="compositionally biased region" description="Polar residues" evidence="1">
    <location>
        <begin position="517"/>
        <end position="528"/>
    </location>
</feature>
<protein>
    <recommendedName>
        <fullName evidence="2">Trimeric autotransporter adhesin YadA-like stalk domain-containing protein</fullName>
    </recommendedName>
</protein>
<dbReference type="Pfam" id="PF05662">
    <property type="entry name" value="YadA_stalk"/>
    <property type="match status" value="2"/>
</dbReference>
<dbReference type="InterPro" id="IPR037174">
    <property type="entry name" value="Trimeric_adhesin"/>
</dbReference>
<evidence type="ECO:0000313" key="4">
    <source>
        <dbReference type="Proteomes" id="UP000230282"/>
    </source>
</evidence>
<dbReference type="Pfam" id="PF01391">
    <property type="entry name" value="Collagen"/>
    <property type="match status" value="1"/>
</dbReference>
<dbReference type="SUPFAM" id="SSF101999">
    <property type="entry name" value="Trimeric adhesin"/>
    <property type="match status" value="1"/>
</dbReference>
<feature type="domain" description="Trimeric autotransporter adhesin YadA-like stalk" evidence="2">
    <location>
        <begin position="278"/>
        <end position="316"/>
    </location>
</feature>
<reference evidence="3 4" key="1">
    <citation type="submission" date="2017-11" db="EMBL/GenBank/DDBJ databases">
        <title>Reclassification of Bisgaard taxon 5 as Caviibacterium pharyngocola gen. nov., sp. nov.</title>
        <authorList>
            <person name="Christensen H."/>
        </authorList>
    </citation>
    <scope>NUCLEOTIDE SEQUENCE [LARGE SCALE GENOMIC DNA]</scope>
    <source>
        <strain evidence="3 4">7_3</strain>
    </source>
</reference>
<dbReference type="EMBL" id="PHGZ01000013">
    <property type="protein sequence ID" value="PJG83144.1"/>
    <property type="molecule type" value="Genomic_DNA"/>
</dbReference>
<dbReference type="Gene3D" id="3.90.1780.10">
    <property type="entry name" value="Trimeric adhesin"/>
    <property type="match status" value="2"/>
</dbReference>
<accession>A0A2M8RW83</accession>
<evidence type="ECO:0000256" key="1">
    <source>
        <dbReference type="SAM" id="MobiDB-lite"/>
    </source>
</evidence>
<dbReference type="Gene3D" id="1.20.5.170">
    <property type="match status" value="1"/>
</dbReference>
<dbReference type="AlphaFoldDB" id="A0A2M8RW83"/>